<evidence type="ECO:0000256" key="1">
    <source>
        <dbReference type="SAM" id="Coils"/>
    </source>
</evidence>
<dbReference type="InterPro" id="IPR006668">
    <property type="entry name" value="Mg_transptr_MgtE_intracell_dom"/>
</dbReference>
<accession>A0A5C6W687</accession>
<keyword evidence="5" id="KW-1185">Reference proteome</keyword>
<feature type="coiled-coil region" evidence="1">
    <location>
        <begin position="61"/>
        <end position="136"/>
    </location>
</feature>
<protein>
    <recommendedName>
        <fullName evidence="3">Magnesium transporter MgtE intracellular domain-containing protein</fullName>
    </recommendedName>
</protein>
<organism evidence="4 5">
    <name type="scientific">Metabacillus litoralis</name>
    <dbReference type="NCBI Taxonomy" id="152268"/>
    <lineage>
        <taxon>Bacteria</taxon>
        <taxon>Bacillati</taxon>
        <taxon>Bacillota</taxon>
        <taxon>Bacilli</taxon>
        <taxon>Bacillales</taxon>
        <taxon>Bacillaceae</taxon>
        <taxon>Metabacillus</taxon>
    </lineage>
</organism>
<dbReference type="Pfam" id="PF03448">
    <property type="entry name" value="MgtE_N"/>
    <property type="match status" value="1"/>
</dbReference>
<dbReference type="Gene3D" id="1.25.60.10">
    <property type="entry name" value="MgtE N-terminal domain-like"/>
    <property type="match status" value="1"/>
</dbReference>
<dbReference type="RefSeq" id="WP_146946703.1">
    <property type="nucleotide sequence ID" value="NZ_VOQF01000003.1"/>
</dbReference>
<dbReference type="EMBL" id="VOQF01000003">
    <property type="protein sequence ID" value="TXC91957.1"/>
    <property type="molecule type" value="Genomic_DNA"/>
</dbReference>
<reference evidence="4 5" key="1">
    <citation type="journal article" date="2005" name="Int. J. Syst. Evol. Microbiol.">
        <title>Bacillus litoralis sp. nov., isolated from a tidal flat of the Yellow Sea in Korea.</title>
        <authorList>
            <person name="Yoon J.H."/>
            <person name="Oh T.K."/>
        </authorList>
    </citation>
    <scope>NUCLEOTIDE SEQUENCE [LARGE SCALE GENOMIC DNA]</scope>
    <source>
        <strain evidence="4 5">SW-211</strain>
    </source>
</reference>
<feature type="domain" description="Magnesium transporter MgtE intracellular" evidence="3">
    <location>
        <begin position="135"/>
        <end position="191"/>
    </location>
</feature>
<dbReference type="Proteomes" id="UP000321363">
    <property type="component" value="Unassembled WGS sequence"/>
</dbReference>
<name>A0A5C6W687_9BACI</name>
<dbReference type="InterPro" id="IPR038076">
    <property type="entry name" value="MgtE_N_sf"/>
</dbReference>
<gene>
    <name evidence="4" type="ORF">FS935_06115</name>
</gene>
<keyword evidence="1" id="KW-0175">Coiled coil</keyword>
<dbReference type="OrthoDB" id="1724615at2"/>
<keyword evidence="2" id="KW-0472">Membrane</keyword>
<keyword evidence="2" id="KW-0812">Transmembrane</keyword>
<evidence type="ECO:0000313" key="5">
    <source>
        <dbReference type="Proteomes" id="UP000321363"/>
    </source>
</evidence>
<dbReference type="SUPFAM" id="SSF158791">
    <property type="entry name" value="MgtE N-terminal domain-like"/>
    <property type="match status" value="1"/>
</dbReference>
<evidence type="ECO:0000256" key="2">
    <source>
        <dbReference type="SAM" id="Phobius"/>
    </source>
</evidence>
<sequence length="199" mass="22473">MVNENEKQDYGKIQWFFFVVLIPILFTITLVVVILSVAGFDVIGKSKAVLQKVPVIENLFKEEQTETSDTLEQKALQEEENEKLNQTIEEQTTMISALEKDVTLKEKEIQKLNQDISSLEKQLEEINKSSESETKAKDIGKLYDNMTSKKAAEIIPNLSQDDAMLILTSLDDKQVADILTKMTVEDAVKFTNLIATNGQ</sequence>
<evidence type="ECO:0000259" key="3">
    <source>
        <dbReference type="Pfam" id="PF03448"/>
    </source>
</evidence>
<proteinExistence type="predicted"/>
<dbReference type="AlphaFoldDB" id="A0A5C6W687"/>
<feature type="transmembrane region" description="Helical" evidence="2">
    <location>
        <begin position="15"/>
        <end position="43"/>
    </location>
</feature>
<keyword evidence="2" id="KW-1133">Transmembrane helix</keyword>
<evidence type="ECO:0000313" key="4">
    <source>
        <dbReference type="EMBL" id="TXC91957.1"/>
    </source>
</evidence>
<comment type="caution">
    <text evidence="4">The sequence shown here is derived from an EMBL/GenBank/DDBJ whole genome shotgun (WGS) entry which is preliminary data.</text>
</comment>